<accession>A0A438CEJ7</accession>
<protein>
    <submittedName>
        <fullName evidence="1">Uncharacterized protein</fullName>
    </submittedName>
</protein>
<dbReference type="PANTHER" id="PTHR33334:SF10">
    <property type="entry name" value="PROTEIN LNK4"/>
    <property type="match status" value="1"/>
</dbReference>
<evidence type="ECO:0000313" key="2">
    <source>
        <dbReference type="Proteomes" id="UP000288805"/>
    </source>
</evidence>
<dbReference type="PANTHER" id="PTHR33334">
    <property type="entry name" value="PROTEIN LNK1"/>
    <property type="match status" value="1"/>
</dbReference>
<gene>
    <name evidence="1" type="ORF">CK203_107588</name>
</gene>
<evidence type="ECO:0000313" key="1">
    <source>
        <dbReference type="EMBL" id="RVW21620.1"/>
    </source>
</evidence>
<comment type="caution">
    <text evidence="1">The sequence shown here is derived from an EMBL/GenBank/DDBJ whole genome shotgun (WGS) entry which is preliminary data.</text>
</comment>
<dbReference type="AlphaFoldDB" id="A0A438CEJ7"/>
<sequence>MDGIEACDLYLTLEQEPGLDDRMMGIMDQYFGLPYLKICPTQKILTGRFAFLLNPNTVLCQKTIRMEDMILDSQSISSNLHRMGSSKYLKTHAFSPSVDWDSEEVTTHVSQSLQLSAERLPTSKGEIFYLFIIWESAYLALSKRFSNWKEMHACKLRMGRTEWLQFDTIFSKTADTIAPMIKFLVPSGPNKVEEHVPEEISLEESVLHELEVVIEQLPEKTRICFRDALFRLAKNSERLSQENRWPQNQRPTASTEAVANLLFNKMDFDPQDLPTSSLVNFEQEDMMTMDSCNYSLNQQETHYPPHPTTLLQADAEDDEVPIFSQEKLQTKAELHEDFPRNGVSVGSQAAAFFHRNGKPGFRMGWEEEESCLPYPSLDDGAFSPYHPTTLALCQVSVI</sequence>
<dbReference type="GO" id="GO:0006355">
    <property type="term" value="P:regulation of DNA-templated transcription"/>
    <property type="evidence" value="ECO:0007669"/>
    <property type="project" value="InterPro"/>
</dbReference>
<name>A0A438CEJ7_VITVI</name>
<dbReference type="InterPro" id="IPR039928">
    <property type="entry name" value="LNK"/>
</dbReference>
<dbReference type="EMBL" id="QGNW01002278">
    <property type="protein sequence ID" value="RVW21620.1"/>
    <property type="molecule type" value="Genomic_DNA"/>
</dbReference>
<dbReference type="GO" id="GO:0007623">
    <property type="term" value="P:circadian rhythm"/>
    <property type="evidence" value="ECO:0007669"/>
    <property type="project" value="InterPro"/>
</dbReference>
<reference evidence="1 2" key="1">
    <citation type="journal article" date="2018" name="PLoS Genet.">
        <title>Population sequencing reveals clonal diversity and ancestral inbreeding in the grapevine cultivar Chardonnay.</title>
        <authorList>
            <person name="Roach M.J."/>
            <person name="Johnson D.L."/>
            <person name="Bohlmann J."/>
            <person name="van Vuuren H.J."/>
            <person name="Jones S.J."/>
            <person name="Pretorius I.S."/>
            <person name="Schmidt S.A."/>
            <person name="Borneman A.R."/>
        </authorList>
    </citation>
    <scope>NUCLEOTIDE SEQUENCE [LARGE SCALE GENOMIC DNA]</scope>
    <source>
        <strain evidence="2">cv. Chardonnay</strain>
        <tissue evidence="1">Leaf</tissue>
    </source>
</reference>
<dbReference type="Proteomes" id="UP000288805">
    <property type="component" value="Unassembled WGS sequence"/>
</dbReference>
<organism evidence="1 2">
    <name type="scientific">Vitis vinifera</name>
    <name type="common">Grape</name>
    <dbReference type="NCBI Taxonomy" id="29760"/>
    <lineage>
        <taxon>Eukaryota</taxon>
        <taxon>Viridiplantae</taxon>
        <taxon>Streptophyta</taxon>
        <taxon>Embryophyta</taxon>
        <taxon>Tracheophyta</taxon>
        <taxon>Spermatophyta</taxon>
        <taxon>Magnoliopsida</taxon>
        <taxon>eudicotyledons</taxon>
        <taxon>Gunneridae</taxon>
        <taxon>Pentapetalae</taxon>
        <taxon>rosids</taxon>
        <taxon>Vitales</taxon>
        <taxon>Vitaceae</taxon>
        <taxon>Viteae</taxon>
        <taxon>Vitis</taxon>
    </lineage>
</organism>
<proteinExistence type="predicted"/>